<dbReference type="GO" id="GO:0045214">
    <property type="term" value="P:sarcomere organization"/>
    <property type="evidence" value="ECO:0007669"/>
    <property type="project" value="TreeGrafter"/>
</dbReference>
<dbReference type="InterPro" id="IPR036116">
    <property type="entry name" value="FN3_sf"/>
</dbReference>
<reference evidence="2" key="1">
    <citation type="submission" date="2021-02" db="EMBL/GenBank/DDBJ databases">
        <authorList>
            <person name="Bekaert M."/>
        </authorList>
    </citation>
    <scope>NUCLEOTIDE SEQUENCE</scope>
    <source>
        <strain evidence="2">IoA-00</strain>
    </source>
</reference>
<dbReference type="CDD" id="cd00063">
    <property type="entry name" value="FN3"/>
    <property type="match status" value="2"/>
</dbReference>
<dbReference type="Proteomes" id="UP000675881">
    <property type="component" value="Chromosome 2"/>
</dbReference>
<dbReference type="EMBL" id="HG994581">
    <property type="protein sequence ID" value="CAF2872779.1"/>
    <property type="molecule type" value="Genomic_DNA"/>
</dbReference>
<name>A0A7R8H513_LEPSM</name>
<protein>
    <submittedName>
        <fullName evidence="2">(salmon louse) hypothetical protein</fullName>
    </submittedName>
</protein>
<accession>A0A7R8H513</accession>
<gene>
    <name evidence="2" type="ORF">LSAA_6768</name>
</gene>
<dbReference type="InterPro" id="IPR050964">
    <property type="entry name" value="Striated_Muscle_Regulatory"/>
</dbReference>
<keyword evidence="1" id="KW-0677">Repeat</keyword>
<dbReference type="InterPro" id="IPR013098">
    <property type="entry name" value="Ig_I-set"/>
</dbReference>
<dbReference type="AlphaFoldDB" id="A0A7R8H513"/>
<evidence type="ECO:0000256" key="1">
    <source>
        <dbReference type="ARBA" id="ARBA00022737"/>
    </source>
</evidence>
<dbReference type="InterPro" id="IPR013783">
    <property type="entry name" value="Ig-like_fold"/>
</dbReference>
<dbReference type="InterPro" id="IPR003961">
    <property type="entry name" value="FN3_dom"/>
</dbReference>
<dbReference type="PROSITE" id="PS50853">
    <property type="entry name" value="FN3"/>
    <property type="match status" value="1"/>
</dbReference>
<proteinExistence type="predicted"/>
<sequence length="351" mass="39713">MCPKIHKSGCRLNWDAPRDNGGLPIEYHVDVFIVKADAWTSYGSTKNLFMDVNDLEHGHEYEFCVKAVNSIGESSRLINAKPILIKDQFTVPLSPYAPEVTDWSERHMDITWKEPIDDGGAYIHGQGVFYQFRVIAINKAGKSEPSLPSRCQEAKPKYLLPYIDTKSLHDVTVEVGSRVKFDLPITGEPKPSIEWLHKDTDTVLSSTTEKSLNSSGTDTAKFNINVLDKPDAPESITSSVLKSDDHNDHPKVSLVWKRCKFDGGSPIEYYQIERFEFEKQVKGMFGWSNTLTLVSVFASSSQIPFSEAMKILTESYEDTVKMANSYLRKASDPYHGEETMAKAIFENRRKR</sequence>
<evidence type="ECO:0000313" key="3">
    <source>
        <dbReference type="Proteomes" id="UP000675881"/>
    </source>
</evidence>
<evidence type="ECO:0000313" key="2">
    <source>
        <dbReference type="EMBL" id="CAF2872779.1"/>
    </source>
</evidence>
<dbReference type="OrthoDB" id="6376352at2759"/>
<dbReference type="Pfam" id="PF00041">
    <property type="entry name" value="fn3"/>
    <property type="match status" value="1"/>
</dbReference>
<dbReference type="Pfam" id="PF07679">
    <property type="entry name" value="I-set"/>
    <property type="match status" value="1"/>
</dbReference>
<dbReference type="GO" id="GO:0031430">
    <property type="term" value="C:M band"/>
    <property type="evidence" value="ECO:0007669"/>
    <property type="project" value="TreeGrafter"/>
</dbReference>
<dbReference type="Gene3D" id="2.60.40.10">
    <property type="entry name" value="Immunoglobulins"/>
    <property type="match status" value="3"/>
</dbReference>
<organism evidence="2 3">
    <name type="scientific">Lepeophtheirus salmonis</name>
    <name type="common">Salmon louse</name>
    <name type="synonym">Caligus salmonis</name>
    <dbReference type="NCBI Taxonomy" id="72036"/>
    <lineage>
        <taxon>Eukaryota</taxon>
        <taxon>Metazoa</taxon>
        <taxon>Ecdysozoa</taxon>
        <taxon>Arthropoda</taxon>
        <taxon>Crustacea</taxon>
        <taxon>Multicrustacea</taxon>
        <taxon>Hexanauplia</taxon>
        <taxon>Copepoda</taxon>
        <taxon>Siphonostomatoida</taxon>
        <taxon>Caligidae</taxon>
        <taxon>Lepeophtheirus</taxon>
    </lineage>
</organism>
<dbReference type="PANTHER" id="PTHR13817:SF151">
    <property type="entry name" value="TITIN"/>
    <property type="match status" value="1"/>
</dbReference>
<dbReference type="InterPro" id="IPR036179">
    <property type="entry name" value="Ig-like_dom_sf"/>
</dbReference>
<dbReference type="SMART" id="SM00060">
    <property type="entry name" value="FN3"/>
    <property type="match status" value="2"/>
</dbReference>
<keyword evidence="3" id="KW-1185">Reference proteome</keyword>
<dbReference type="PANTHER" id="PTHR13817">
    <property type="entry name" value="TITIN"/>
    <property type="match status" value="1"/>
</dbReference>
<dbReference type="SUPFAM" id="SSF49265">
    <property type="entry name" value="Fibronectin type III"/>
    <property type="match status" value="2"/>
</dbReference>
<dbReference type="SUPFAM" id="SSF48726">
    <property type="entry name" value="Immunoglobulin"/>
    <property type="match status" value="1"/>
</dbReference>